<dbReference type="Gene3D" id="1.20.1110.10">
    <property type="entry name" value="Calcium-transporting ATPase, transmembrane domain"/>
    <property type="match status" value="1"/>
</dbReference>
<feature type="transmembrane region" description="Helical" evidence="2">
    <location>
        <begin position="57"/>
        <end position="76"/>
    </location>
</feature>
<dbReference type="InterPro" id="IPR023299">
    <property type="entry name" value="ATPase_P-typ_cyto_dom_N"/>
</dbReference>
<dbReference type="InterPro" id="IPR023298">
    <property type="entry name" value="ATPase_P-typ_TM_dom_sf"/>
</dbReference>
<dbReference type="InterPro" id="IPR039720">
    <property type="entry name" value="TMEM94"/>
</dbReference>
<keyword evidence="2" id="KW-0812">Transmembrane</keyword>
<feature type="transmembrane region" description="Helical" evidence="2">
    <location>
        <begin position="1271"/>
        <end position="1296"/>
    </location>
</feature>
<name>A0ABM1TB97_LIMPO</name>
<feature type="transmembrane region" description="Helical" evidence="2">
    <location>
        <begin position="1175"/>
        <end position="1195"/>
    </location>
</feature>
<reference evidence="4" key="1">
    <citation type="submission" date="2025-08" db="UniProtKB">
        <authorList>
            <consortium name="RefSeq"/>
        </authorList>
    </citation>
    <scope>IDENTIFICATION</scope>
    <source>
        <tissue evidence="4">Muscle</tissue>
    </source>
</reference>
<feature type="region of interest" description="Disordered" evidence="1">
    <location>
        <begin position="935"/>
        <end position="956"/>
    </location>
</feature>
<organism evidence="3 4">
    <name type="scientific">Limulus polyphemus</name>
    <name type="common">Atlantic horseshoe crab</name>
    <dbReference type="NCBI Taxonomy" id="6850"/>
    <lineage>
        <taxon>Eukaryota</taxon>
        <taxon>Metazoa</taxon>
        <taxon>Ecdysozoa</taxon>
        <taxon>Arthropoda</taxon>
        <taxon>Chelicerata</taxon>
        <taxon>Merostomata</taxon>
        <taxon>Xiphosura</taxon>
        <taxon>Limulidae</taxon>
        <taxon>Limulus</taxon>
    </lineage>
</organism>
<accession>A0ABM1TB97</accession>
<proteinExistence type="predicted"/>
<keyword evidence="2" id="KW-1133">Transmembrane helix</keyword>
<dbReference type="PANTHER" id="PTHR13219:SF6">
    <property type="entry name" value="TRANSMEMBRANE PROTEIN 94"/>
    <property type="match status" value="1"/>
</dbReference>
<feature type="transmembrane region" description="Helical" evidence="2">
    <location>
        <begin position="83"/>
        <end position="104"/>
    </location>
</feature>
<dbReference type="RefSeq" id="XP_022253153.1">
    <property type="nucleotide sequence ID" value="XM_022397445.1"/>
</dbReference>
<evidence type="ECO:0000313" key="4">
    <source>
        <dbReference type="RefSeq" id="XP_022253153.1"/>
    </source>
</evidence>
<evidence type="ECO:0000256" key="2">
    <source>
        <dbReference type="SAM" id="Phobius"/>
    </source>
</evidence>
<evidence type="ECO:0000313" key="3">
    <source>
        <dbReference type="Proteomes" id="UP000694941"/>
    </source>
</evidence>
<dbReference type="PANTHER" id="PTHR13219">
    <property type="entry name" value="TRANSMEMBRANE PROTEIN 94"/>
    <property type="match status" value="1"/>
</dbReference>
<dbReference type="SUPFAM" id="SSF81665">
    <property type="entry name" value="Calcium ATPase, transmembrane domain M"/>
    <property type="match status" value="1"/>
</dbReference>
<feature type="transmembrane region" description="Helical" evidence="2">
    <location>
        <begin position="303"/>
        <end position="325"/>
    </location>
</feature>
<feature type="compositionally biased region" description="Acidic residues" evidence="1">
    <location>
        <begin position="939"/>
        <end position="950"/>
    </location>
</feature>
<dbReference type="GeneID" id="106469049"/>
<feature type="transmembrane region" description="Helical" evidence="2">
    <location>
        <begin position="1235"/>
        <end position="1259"/>
    </location>
</feature>
<keyword evidence="3" id="KW-1185">Reference proteome</keyword>
<gene>
    <name evidence="4" type="primary">LOC106469049</name>
</gene>
<dbReference type="SUPFAM" id="SSF81660">
    <property type="entry name" value="Metal cation-transporting ATPase, ATP-binding domain N"/>
    <property type="match status" value="1"/>
</dbReference>
<feature type="transmembrane region" description="Helical" evidence="2">
    <location>
        <begin position="1308"/>
        <end position="1330"/>
    </location>
</feature>
<feature type="transmembrane region" description="Helical" evidence="2">
    <location>
        <begin position="1144"/>
        <end position="1168"/>
    </location>
</feature>
<feature type="transmembrane region" description="Helical" evidence="2">
    <location>
        <begin position="264"/>
        <end position="291"/>
    </location>
</feature>
<protein>
    <submittedName>
        <fullName evidence="4">Transmembrane protein 94-like</fullName>
    </submittedName>
</protein>
<keyword evidence="2" id="KW-0472">Membrane</keyword>
<dbReference type="Proteomes" id="UP000694941">
    <property type="component" value="Unplaced"/>
</dbReference>
<evidence type="ECO:0000256" key="1">
    <source>
        <dbReference type="SAM" id="MobiDB-lite"/>
    </source>
</evidence>
<sequence>MGKYYRGLTTPVALKKLHDDMKNELERWKHQCTSKQGVRKWLIDAYHHTSAYSTFRWPSAALLAFGAIIFLVCYGLSGTTRSFTLVIESFFLLLLLVTNTYLVGWDAMLRQREMLTKGETLLAAIRECMEKQKWTAKNYPHLHMPQSPCISLQWTHRDGQLVNLPCCLLVAGDVVTLRPGHHAPAHCCCVEEELETVELSAGEIYAPATQDNPEVLTTARLRAPLPPAKFQVLETPYAAILRGALEESLDRPVSFFNKERHGVVLWYLEAVIIPCVLLLTVVVKVLSCVYLERDMIRWPEIILLHPVVAILPLLPVTLPVCWLLLNCSGTSRLFTMVQLSKSLQPKPKELDPFEETEDVPPPMSNHSPHWSELLSNGVDLLLGRKGHLWRSANLLQVLGSITALCCIDKKGILSWPNPTAEKVFFLKSFHPQKDMEDKTYFSSTSIDGEVLGGVVEPPGDENVASTPEYRHLSESSMEQELKEQHMYHPGNTVEVLDLTHNANSAFGLEFDDPKWKIYITNLKPLGLGILLNTCNPDAQEHYSHFCDHIACESLNNSAAVPVVNKRLPFSDYCRCLCELASQIGFTEGATNVYQLQQQLAVFRHVRPEVIQKGRLARSLNFPRLKMPFPNMACAVVRDLHSGSYQLFSQGTADLLLDACSEYWDGRDLCILMESDRKRILDFYQRSSLTAYCMAFAYSPLSQLTSSKFDEVYVELPPDSSHLFPSVKNRNTIRIWDIQSVEGVGKPLVNHFLSTDSLFLKSHQEEHSSSDAATCLQQLSNEVFIGMVTMQYQACPDFVQLIEQLDKACIRFVHFSKENELRSRVFSEKMGLESGWNCHISLFSERCRSESGDSSCQQMASASTLRCKIASRETVEENGRESKISKPAHRCASAPSLVNLELSTVKFQEENSMYSDWQGSVSGSLDYRLHRLSNHLQNEKDEEDEEEECTETDPLNRPKTEVDIFLHETEDEDLGISGVDLSPQHSHMTESTEQSAPLTFDMSNRAKLPKGIENIRPHIERVDNVPLLVSLFTDCTAEATREMIKIMQEYGEVVCCIGSSASVHNMPVFLQADVSIGIEPLYPQLCMRQTRFEKQQNTNWISPTGLSHHLNTLPCTITYSREDPVSLFHVIMEARHFMAEMRNSFQFMLCCCLSLALTELLGALFFLPLPLPPGHILWLQCLIIPLLSFSLLGLPVDPHVMTIATGKNLKVVSKQGYLNVYQRKNLGSDSVLWQSYLILSQNILTFLLVFYFVVISIGFVHRSHLLHERNPFLNKCWISVSILVLLLQFIFCILNVALNTHEDVKPQQVALLVPSYGWIVGLVWPLVLLPVNEIVKRHEIKVNVRQQKRARLEFGTKLGMNSPF</sequence>